<accession>A0A0C2IQ05</accession>
<proteinExistence type="predicted"/>
<evidence type="ECO:0000313" key="2">
    <source>
        <dbReference type="Proteomes" id="UP000031668"/>
    </source>
</evidence>
<dbReference type="CDD" id="cd00303">
    <property type="entry name" value="retropepsin_like"/>
    <property type="match status" value="1"/>
</dbReference>
<keyword evidence="2" id="KW-1185">Reference proteome</keyword>
<organism evidence="1 2">
    <name type="scientific">Thelohanellus kitauei</name>
    <name type="common">Myxosporean</name>
    <dbReference type="NCBI Taxonomy" id="669202"/>
    <lineage>
        <taxon>Eukaryota</taxon>
        <taxon>Metazoa</taxon>
        <taxon>Cnidaria</taxon>
        <taxon>Myxozoa</taxon>
        <taxon>Myxosporea</taxon>
        <taxon>Bivalvulida</taxon>
        <taxon>Platysporina</taxon>
        <taxon>Myxobolidae</taxon>
        <taxon>Thelohanellus</taxon>
    </lineage>
</organism>
<sequence length="166" mass="18915">MARSANYRRNPTTLRGRINGVDGECINDTGAEISLVKYYLLENFKTFFTLHTIKDDIKTANDGKIDAADLRKTSHIGEAFFCHNFVVSRSLFCDCILGNDFQTNYKSIITFDDRLANKGSTTVLMTSHIKAQTKAGSERNPDEAQIINYDRLDPEIYYKWPKIFSP</sequence>
<evidence type="ECO:0000313" key="1">
    <source>
        <dbReference type="EMBL" id="KII67554.1"/>
    </source>
</evidence>
<dbReference type="AlphaFoldDB" id="A0A0C2IQ05"/>
<comment type="caution">
    <text evidence="1">The sequence shown here is derived from an EMBL/GenBank/DDBJ whole genome shotgun (WGS) entry which is preliminary data.</text>
</comment>
<dbReference type="EMBL" id="JWZT01003132">
    <property type="protein sequence ID" value="KII67554.1"/>
    <property type="molecule type" value="Genomic_DNA"/>
</dbReference>
<name>A0A0C2IQ05_THEKT</name>
<dbReference type="SUPFAM" id="SSF50630">
    <property type="entry name" value="Acid proteases"/>
    <property type="match status" value="1"/>
</dbReference>
<dbReference type="Proteomes" id="UP000031668">
    <property type="component" value="Unassembled WGS sequence"/>
</dbReference>
<gene>
    <name evidence="1" type="ORF">RF11_08394</name>
</gene>
<protein>
    <submittedName>
        <fullName evidence="1">Uncharacterized protein</fullName>
    </submittedName>
</protein>
<reference evidence="1 2" key="1">
    <citation type="journal article" date="2014" name="Genome Biol. Evol.">
        <title>The genome of the myxosporean Thelohanellus kitauei shows adaptations to nutrient acquisition within its fish host.</title>
        <authorList>
            <person name="Yang Y."/>
            <person name="Xiong J."/>
            <person name="Zhou Z."/>
            <person name="Huo F."/>
            <person name="Miao W."/>
            <person name="Ran C."/>
            <person name="Liu Y."/>
            <person name="Zhang J."/>
            <person name="Feng J."/>
            <person name="Wang M."/>
            <person name="Wang M."/>
            <person name="Wang L."/>
            <person name="Yao B."/>
        </authorList>
    </citation>
    <scope>NUCLEOTIDE SEQUENCE [LARGE SCALE GENOMIC DNA]</scope>
    <source>
        <strain evidence="1">Wuqing</strain>
    </source>
</reference>
<dbReference type="Gene3D" id="2.40.70.10">
    <property type="entry name" value="Acid Proteases"/>
    <property type="match status" value="1"/>
</dbReference>
<dbReference type="InterPro" id="IPR021109">
    <property type="entry name" value="Peptidase_aspartic_dom_sf"/>
</dbReference>